<feature type="transmembrane region" description="Helical" evidence="7">
    <location>
        <begin position="639"/>
        <end position="656"/>
    </location>
</feature>
<comment type="subcellular location">
    <subcellularLocation>
        <location evidence="1">Membrane</location>
        <topology evidence="1">Multi-pass membrane protein</topology>
    </subcellularLocation>
</comment>
<feature type="transmembrane region" description="Helical" evidence="7">
    <location>
        <begin position="299"/>
        <end position="321"/>
    </location>
</feature>
<feature type="compositionally biased region" description="Polar residues" evidence="6">
    <location>
        <begin position="498"/>
        <end position="523"/>
    </location>
</feature>
<evidence type="ECO:0000256" key="1">
    <source>
        <dbReference type="ARBA" id="ARBA00004141"/>
    </source>
</evidence>
<evidence type="ECO:0008006" key="10">
    <source>
        <dbReference type="Google" id="ProtNLM"/>
    </source>
</evidence>
<dbReference type="SUPFAM" id="SSF103473">
    <property type="entry name" value="MFS general substrate transporter"/>
    <property type="match status" value="1"/>
</dbReference>
<dbReference type="PANTHER" id="PTHR23504:SF17">
    <property type="entry name" value="MAJOR FACILITATOR SUPERFAMILY (MFS) PROFILE DOMAIN-CONTAINING PROTEIN"/>
    <property type="match status" value="1"/>
</dbReference>
<dbReference type="PANTHER" id="PTHR23504">
    <property type="entry name" value="MAJOR FACILITATOR SUPERFAMILY DOMAIN-CONTAINING PROTEIN 10"/>
    <property type="match status" value="1"/>
</dbReference>
<feature type="compositionally biased region" description="Polar residues" evidence="6">
    <location>
        <begin position="10"/>
        <end position="29"/>
    </location>
</feature>
<evidence type="ECO:0000256" key="7">
    <source>
        <dbReference type="SAM" id="Phobius"/>
    </source>
</evidence>
<name>A0AAF0FEN6_9BASI</name>
<feature type="compositionally biased region" description="Basic and acidic residues" evidence="6">
    <location>
        <begin position="37"/>
        <end position="51"/>
    </location>
</feature>
<evidence type="ECO:0000256" key="2">
    <source>
        <dbReference type="ARBA" id="ARBA00022448"/>
    </source>
</evidence>
<evidence type="ECO:0000256" key="6">
    <source>
        <dbReference type="SAM" id="MobiDB-lite"/>
    </source>
</evidence>
<keyword evidence="2" id="KW-0813">Transport</keyword>
<feature type="transmembrane region" description="Helical" evidence="7">
    <location>
        <begin position="165"/>
        <end position="187"/>
    </location>
</feature>
<keyword evidence="3 7" id="KW-0812">Transmembrane</keyword>
<dbReference type="EMBL" id="CP118376">
    <property type="protein sequence ID" value="WFD43373.1"/>
    <property type="molecule type" value="Genomic_DNA"/>
</dbReference>
<evidence type="ECO:0000256" key="5">
    <source>
        <dbReference type="ARBA" id="ARBA00023136"/>
    </source>
</evidence>
<keyword evidence="4 7" id="KW-1133">Transmembrane helix</keyword>
<dbReference type="InterPro" id="IPR011701">
    <property type="entry name" value="MFS"/>
</dbReference>
<feature type="region of interest" description="Disordered" evidence="6">
    <location>
        <begin position="331"/>
        <end position="356"/>
    </location>
</feature>
<dbReference type="InterPro" id="IPR036259">
    <property type="entry name" value="MFS_trans_sf"/>
</dbReference>
<evidence type="ECO:0000313" key="8">
    <source>
        <dbReference type="EMBL" id="WFD43373.1"/>
    </source>
</evidence>
<feature type="region of interest" description="Disordered" evidence="6">
    <location>
        <begin position="494"/>
        <end position="528"/>
    </location>
</feature>
<feature type="transmembrane region" description="Helical" evidence="7">
    <location>
        <begin position="676"/>
        <end position="694"/>
    </location>
</feature>
<feature type="transmembrane region" description="Helical" evidence="7">
    <location>
        <begin position="784"/>
        <end position="806"/>
    </location>
</feature>
<evidence type="ECO:0000256" key="4">
    <source>
        <dbReference type="ARBA" id="ARBA00022989"/>
    </source>
</evidence>
<keyword evidence="5 7" id="KW-0472">Membrane</keyword>
<evidence type="ECO:0000256" key="3">
    <source>
        <dbReference type="ARBA" id="ARBA00022692"/>
    </source>
</evidence>
<dbReference type="GO" id="GO:0016020">
    <property type="term" value="C:membrane"/>
    <property type="evidence" value="ECO:0007669"/>
    <property type="project" value="UniProtKB-SubCell"/>
</dbReference>
<evidence type="ECO:0000313" key="9">
    <source>
        <dbReference type="Proteomes" id="UP001214628"/>
    </source>
</evidence>
<dbReference type="GO" id="GO:0022857">
    <property type="term" value="F:transmembrane transporter activity"/>
    <property type="evidence" value="ECO:0007669"/>
    <property type="project" value="InterPro"/>
</dbReference>
<protein>
    <recommendedName>
        <fullName evidence="10">Permease of the major facilitator superfamily</fullName>
    </recommendedName>
</protein>
<dbReference type="Proteomes" id="UP001214628">
    <property type="component" value="Chromosome 2"/>
</dbReference>
<reference evidence="8" key="1">
    <citation type="submission" date="2023-02" db="EMBL/GenBank/DDBJ databases">
        <title>Mating type loci evolution in Malassezia.</title>
        <authorList>
            <person name="Coelho M.A."/>
        </authorList>
    </citation>
    <scope>NUCLEOTIDE SEQUENCE</scope>
    <source>
        <strain evidence="8">CBS 14136</strain>
    </source>
</reference>
<feature type="transmembrane region" description="Helical" evidence="7">
    <location>
        <begin position="256"/>
        <end position="278"/>
    </location>
</feature>
<feature type="transmembrane region" description="Helical" evidence="7">
    <location>
        <begin position="126"/>
        <end position="153"/>
    </location>
</feature>
<feature type="transmembrane region" description="Helical" evidence="7">
    <location>
        <begin position="706"/>
        <end position="732"/>
    </location>
</feature>
<feature type="transmembrane region" description="Helical" evidence="7">
    <location>
        <begin position="605"/>
        <end position="627"/>
    </location>
</feature>
<gene>
    <name evidence="8" type="ORF">MPSI1_002034</name>
</gene>
<dbReference type="Pfam" id="PF07690">
    <property type="entry name" value="MFS_1"/>
    <property type="match status" value="1"/>
</dbReference>
<feature type="transmembrane region" description="Helical" evidence="7">
    <location>
        <begin position="199"/>
        <end position="225"/>
    </location>
</feature>
<feature type="region of interest" description="Disordered" evidence="6">
    <location>
        <begin position="1"/>
        <end position="72"/>
    </location>
</feature>
<dbReference type="PRINTS" id="PR01035">
    <property type="entry name" value="TCRTETA"/>
</dbReference>
<organism evidence="8 9">
    <name type="scientific">Malassezia psittaci</name>
    <dbReference type="NCBI Taxonomy" id="1821823"/>
    <lineage>
        <taxon>Eukaryota</taxon>
        <taxon>Fungi</taxon>
        <taxon>Dikarya</taxon>
        <taxon>Basidiomycota</taxon>
        <taxon>Ustilaginomycotina</taxon>
        <taxon>Malasseziomycetes</taxon>
        <taxon>Malasseziales</taxon>
        <taxon>Malasseziaceae</taxon>
        <taxon>Malassezia</taxon>
    </lineage>
</organism>
<dbReference type="InterPro" id="IPR001958">
    <property type="entry name" value="Tet-R_TetA/multi-R_MdtG-like"/>
</dbReference>
<keyword evidence="9" id="KW-1185">Reference proteome</keyword>
<sequence>MADSMDDLNHASSPSRKPKINSETENAESANLAAHHSLPDEELTRIPHQGRDASLSFKRRRPRSPPGAVRSWLRNDNDRASIFSSKHLRHLREPQEGWEHPSRYPSASHVTVPTVLPTPESNPIPLLPYAVLCLLIFGEFCSAGVAGPFLFFMLDDFKIGDESQVGFWAGILASVFFFAQFLTSLLWASAAEKRGRRTVLQVSLVGSTLSLIAFGLSPNLAWALFFRLAQGFFNGAVGVAKGAVRDLTDETNESRAYAQMGFCWGMGGIIGPILGGLLEHPVQKYALLFGKSLFLQRHPYALPCFVGSSFTALGALLSVFIEPHAGPKILQLPNDDEASDAEDYRSWRSPSIATEDDDAENFDMTSEYSLPQSSIQGRYSQYDSNSILGRGRSQIGSAYHAPSFFRGISGDRQSRSTSGYQASSMRYNMRNTSNSTARRMSVLGPNDLDDPEMSMSQRRESNMSLVERFVMANDDALLSVTDLWVAAATHGDDLQIDPDQTQTPTNMNQDPVSRSETQDTQAFTPDEPPALFGTSFQSHDREAAREEPRYLAPAHFLRMHRTDSQASHHSTNTNRFRPEDSVADAAPEVAALPASLWTMIPVVIIVHYGVLSFHAATFEQVFLAFLVTPEPSGGLGLTAGHYAILIASMAVCQLYFQFRLYPNLGPPNGSLSHLAMFQAGLMLYLPCYLLFPFLRTFLLPNTDILVMLAMIAFATLRWLANVVSFTSVMVLLNAWTPPHLVPLANGLAQTVSSAARCVGPIFGGLVWGKSIQGGPAAHAWPFNYFLGFVIVGLVALFEALQARWLLDRS</sequence>
<accession>A0AAF0FEN6</accession>
<proteinExistence type="predicted"/>
<dbReference type="AlphaFoldDB" id="A0AAF0FEN6"/>
<dbReference type="Gene3D" id="1.20.1250.20">
    <property type="entry name" value="MFS general substrate transporter like domains"/>
    <property type="match status" value="2"/>
</dbReference>